<dbReference type="InterPro" id="IPR014747">
    <property type="entry name" value="Bac_photo_RC_H_C"/>
</dbReference>
<evidence type="ECO:0000256" key="1">
    <source>
        <dbReference type="SAM" id="SignalP"/>
    </source>
</evidence>
<proteinExistence type="predicted"/>
<evidence type="ECO:0000259" key="2">
    <source>
        <dbReference type="Pfam" id="PF05239"/>
    </source>
</evidence>
<feature type="domain" description="PRC-barrel" evidence="2">
    <location>
        <begin position="52"/>
        <end position="91"/>
    </location>
</feature>
<dbReference type="Pfam" id="PF05239">
    <property type="entry name" value="PRC"/>
    <property type="match status" value="1"/>
</dbReference>
<dbReference type="GO" id="GO:0030077">
    <property type="term" value="C:plasma membrane light-harvesting complex"/>
    <property type="evidence" value="ECO:0007669"/>
    <property type="project" value="InterPro"/>
</dbReference>
<feature type="signal peptide" evidence="1">
    <location>
        <begin position="1"/>
        <end position="19"/>
    </location>
</feature>
<reference evidence="3 4" key="1">
    <citation type="submission" date="2018-08" db="EMBL/GenBank/DDBJ databases">
        <title>Parvularcula sp. SM1705, isolated from surface water of the South Sea China.</title>
        <authorList>
            <person name="Sun L."/>
        </authorList>
    </citation>
    <scope>NUCLEOTIDE SEQUENCE [LARGE SCALE GENOMIC DNA]</scope>
    <source>
        <strain evidence="3 4">SM1705</strain>
    </source>
</reference>
<dbReference type="InterPro" id="IPR027275">
    <property type="entry name" value="PRC-brl_dom"/>
</dbReference>
<dbReference type="PROSITE" id="PS51257">
    <property type="entry name" value="PROKAR_LIPOPROTEIN"/>
    <property type="match status" value="1"/>
</dbReference>
<feature type="chain" id="PRO_5016811667" description="PRC-barrel domain-containing protein" evidence="1">
    <location>
        <begin position="20"/>
        <end position="144"/>
    </location>
</feature>
<organism evidence="3 4">
    <name type="scientific">Parvularcula marina</name>
    <dbReference type="NCBI Taxonomy" id="2292771"/>
    <lineage>
        <taxon>Bacteria</taxon>
        <taxon>Pseudomonadati</taxon>
        <taxon>Pseudomonadota</taxon>
        <taxon>Alphaproteobacteria</taxon>
        <taxon>Parvularculales</taxon>
        <taxon>Parvularculaceae</taxon>
        <taxon>Parvularcula</taxon>
    </lineage>
</organism>
<dbReference type="EMBL" id="QUQO01000001">
    <property type="protein sequence ID" value="RFB06159.1"/>
    <property type="molecule type" value="Genomic_DNA"/>
</dbReference>
<name>A0A371RL14_9PROT</name>
<dbReference type="Proteomes" id="UP000264589">
    <property type="component" value="Unassembled WGS sequence"/>
</dbReference>
<accession>A0A371RL14</accession>
<dbReference type="AlphaFoldDB" id="A0A371RL14"/>
<dbReference type="RefSeq" id="WP_116392792.1">
    <property type="nucleotide sequence ID" value="NZ_QUQO01000001.1"/>
</dbReference>
<sequence length="144" mass="15184">MKLHSLTALLLISSSTALAACDETEASVADDTVVIEETVAATDTVAVIDEPDFIGLTVTDADDVNIGIVDDVIATADHGELLVIRIDLADGPTFRALNVDEFEIGGADEGLVISHLTKEEVISLPEFFPSADVHEDEDSLGYNG</sequence>
<dbReference type="GO" id="GO:0019684">
    <property type="term" value="P:photosynthesis, light reaction"/>
    <property type="evidence" value="ECO:0007669"/>
    <property type="project" value="InterPro"/>
</dbReference>
<comment type="caution">
    <text evidence="3">The sequence shown here is derived from an EMBL/GenBank/DDBJ whole genome shotgun (WGS) entry which is preliminary data.</text>
</comment>
<dbReference type="InParanoid" id="A0A371RL14"/>
<dbReference type="InterPro" id="IPR011033">
    <property type="entry name" value="PRC_barrel-like_sf"/>
</dbReference>
<gene>
    <name evidence="3" type="ORF">DX908_13310</name>
</gene>
<protein>
    <recommendedName>
        <fullName evidence="2">PRC-barrel domain-containing protein</fullName>
    </recommendedName>
</protein>
<dbReference type="Gene3D" id="3.90.50.10">
    <property type="entry name" value="Photosynthetic Reaction Center, subunit H, domain 2"/>
    <property type="match status" value="1"/>
</dbReference>
<dbReference type="SUPFAM" id="SSF50346">
    <property type="entry name" value="PRC-barrel domain"/>
    <property type="match status" value="1"/>
</dbReference>
<keyword evidence="1" id="KW-0732">Signal</keyword>
<evidence type="ECO:0000313" key="4">
    <source>
        <dbReference type="Proteomes" id="UP000264589"/>
    </source>
</evidence>
<evidence type="ECO:0000313" key="3">
    <source>
        <dbReference type="EMBL" id="RFB06159.1"/>
    </source>
</evidence>
<keyword evidence="4" id="KW-1185">Reference proteome</keyword>